<dbReference type="Proteomes" id="UP001597460">
    <property type="component" value="Unassembled WGS sequence"/>
</dbReference>
<dbReference type="PROSITE" id="PS51257">
    <property type="entry name" value="PROKAR_LIPOPROTEIN"/>
    <property type="match status" value="1"/>
</dbReference>
<accession>A0ABW5JEC6</accession>
<sequence length="216" mass="24903">MKRKISIFAVLILPLVLSGCFLKSVHPLVSDKETIELPGISGTWGNGDERFTFIKEGEFDDLSFNGIGGQDLDITMTDTGTDSSGNLFRYFVIYEDLNDEQPDSSYFLGKFVQLDEDYYLDLYPFDVFDVDFRSSHLLPVHTFSKIDLEEDSISINLFRDSWIEDQIRDNRVRIKHEKLEEGILITASTEELQQFIKKYGNVTEAYRDPITLNRVD</sequence>
<keyword evidence="2" id="KW-1185">Reference proteome</keyword>
<dbReference type="RefSeq" id="WP_390297482.1">
    <property type="nucleotide sequence ID" value="NZ_JBHULI010000002.1"/>
</dbReference>
<evidence type="ECO:0000313" key="2">
    <source>
        <dbReference type="Proteomes" id="UP001597460"/>
    </source>
</evidence>
<name>A0ABW5JEC6_9BACT</name>
<dbReference type="EMBL" id="JBHULI010000002">
    <property type="protein sequence ID" value="MFD2531093.1"/>
    <property type="molecule type" value="Genomic_DNA"/>
</dbReference>
<comment type="caution">
    <text evidence="1">The sequence shown here is derived from an EMBL/GenBank/DDBJ whole genome shotgun (WGS) entry which is preliminary data.</text>
</comment>
<proteinExistence type="predicted"/>
<gene>
    <name evidence="1" type="ORF">ACFSVN_01385</name>
</gene>
<reference evidence="2" key="1">
    <citation type="journal article" date="2019" name="Int. J. Syst. Evol. Microbiol.">
        <title>The Global Catalogue of Microorganisms (GCM) 10K type strain sequencing project: providing services to taxonomists for standard genome sequencing and annotation.</title>
        <authorList>
            <consortium name="The Broad Institute Genomics Platform"/>
            <consortium name="The Broad Institute Genome Sequencing Center for Infectious Disease"/>
            <person name="Wu L."/>
            <person name="Ma J."/>
        </authorList>
    </citation>
    <scope>NUCLEOTIDE SEQUENCE [LARGE SCALE GENOMIC DNA]</scope>
    <source>
        <strain evidence="2">KCTC 52042</strain>
    </source>
</reference>
<evidence type="ECO:0008006" key="3">
    <source>
        <dbReference type="Google" id="ProtNLM"/>
    </source>
</evidence>
<organism evidence="1 2">
    <name type="scientific">Gracilimonas halophila</name>
    <dbReference type="NCBI Taxonomy" id="1834464"/>
    <lineage>
        <taxon>Bacteria</taxon>
        <taxon>Pseudomonadati</taxon>
        <taxon>Balneolota</taxon>
        <taxon>Balneolia</taxon>
        <taxon>Balneolales</taxon>
        <taxon>Balneolaceae</taxon>
        <taxon>Gracilimonas</taxon>
    </lineage>
</organism>
<protein>
    <recommendedName>
        <fullName evidence="3">Lipoprotein</fullName>
    </recommendedName>
</protein>
<evidence type="ECO:0000313" key="1">
    <source>
        <dbReference type="EMBL" id="MFD2531093.1"/>
    </source>
</evidence>